<keyword evidence="1" id="KW-0418">Kinase</keyword>
<keyword evidence="1" id="KW-0808">Transferase</keyword>
<dbReference type="EMBL" id="FXTO01000006">
    <property type="protein sequence ID" value="SMO57902.1"/>
    <property type="molecule type" value="Genomic_DNA"/>
</dbReference>
<dbReference type="OrthoDB" id="256574at2"/>
<dbReference type="InterPro" id="IPR007729">
    <property type="entry name" value="DGOK"/>
</dbReference>
<dbReference type="GO" id="GO:0034194">
    <property type="term" value="P:D-galactonate catabolic process"/>
    <property type="evidence" value="ECO:0007669"/>
    <property type="project" value="InterPro"/>
</dbReference>
<name>A0A521CES3_9RHOB</name>
<dbReference type="Pfam" id="PF05035">
    <property type="entry name" value="DGOK"/>
    <property type="match status" value="1"/>
</dbReference>
<reference evidence="1 2" key="1">
    <citation type="submission" date="2017-05" db="EMBL/GenBank/DDBJ databases">
        <authorList>
            <person name="Varghese N."/>
            <person name="Submissions S."/>
        </authorList>
    </citation>
    <scope>NUCLEOTIDE SEQUENCE [LARGE SCALE GENOMIC DNA]</scope>
    <source>
        <strain evidence="1 2">DSM 29506</strain>
    </source>
</reference>
<accession>A0A521CES3</accession>
<dbReference type="Gene3D" id="3.30.420.310">
    <property type="entry name" value="2-keto-3-deoxy-galactonokinase, C-terminal domain"/>
    <property type="match status" value="2"/>
</dbReference>
<gene>
    <name evidence="1" type="ORF">SAMN06265173_106101</name>
</gene>
<protein>
    <submittedName>
        <fullName evidence="1">2-keto-3-deoxy-galactonokinase</fullName>
    </submittedName>
</protein>
<keyword evidence="2" id="KW-1185">Reference proteome</keyword>
<dbReference type="GO" id="GO:0008671">
    <property type="term" value="F:2-dehydro-3-deoxygalactonokinase activity"/>
    <property type="evidence" value="ECO:0007669"/>
    <property type="project" value="InterPro"/>
</dbReference>
<organism evidence="1 2">
    <name type="scientific">Thalassovita litoralis</name>
    <dbReference type="NCBI Taxonomy" id="1010611"/>
    <lineage>
        <taxon>Bacteria</taxon>
        <taxon>Pseudomonadati</taxon>
        <taxon>Pseudomonadota</taxon>
        <taxon>Alphaproteobacteria</taxon>
        <taxon>Rhodobacterales</taxon>
        <taxon>Roseobacteraceae</taxon>
        <taxon>Thalassovita</taxon>
    </lineage>
</organism>
<proteinExistence type="predicted"/>
<dbReference type="AlphaFoldDB" id="A0A521CES3"/>
<evidence type="ECO:0000313" key="1">
    <source>
        <dbReference type="EMBL" id="SMO57902.1"/>
    </source>
</evidence>
<sequence length="243" mass="25903">MIDAMPRRTYLRGMSDWIGIIEDHTGVRGWGFRDGRAVSTANGLNTEAILAQLGEADVLIVAPTREAAKLPAKLLPDAGFTDLTDGKSRLPAPLRLQLVGFQQDHPNWDGVALLLTATHSYWCLISAGELVGFQPFMTPRLMTALHVPAQAHPQATAETLSRPERLAAHLAQAETDPQAMTGHLIGAELGAARAWWLGQQVAVIGPTELATSYAAGLTAQGVPTTCHDDPSPQGMIALHAALT</sequence>
<evidence type="ECO:0000313" key="2">
    <source>
        <dbReference type="Proteomes" id="UP000316030"/>
    </source>
</evidence>
<dbReference type="Proteomes" id="UP000316030">
    <property type="component" value="Unassembled WGS sequence"/>
</dbReference>
<dbReference type="InterPro" id="IPR042257">
    <property type="entry name" value="DGOK_C"/>
</dbReference>